<dbReference type="SUPFAM" id="SSF48371">
    <property type="entry name" value="ARM repeat"/>
    <property type="match status" value="1"/>
</dbReference>
<proteinExistence type="inferred from homology"/>
<dbReference type="STRING" id="543379.A0A232EUB8"/>
<evidence type="ECO:0000313" key="3">
    <source>
        <dbReference type="EMBL" id="OXU21934.1"/>
    </source>
</evidence>
<dbReference type="PANTHER" id="PTHR13554">
    <property type="entry name" value="26S PROTEASOME NON-ATPASE REGULATORY SUBUNIT 5-RELATED"/>
    <property type="match status" value="1"/>
</dbReference>
<accession>A0A232EUB8</accession>
<dbReference type="AlphaFoldDB" id="A0A232EUB8"/>
<comment type="caution">
    <text evidence="3">The sequence shown here is derived from an EMBL/GenBank/DDBJ whole genome shotgun (WGS) entry which is preliminary data.</text>
</comment>
<evidence type="ECO:0000313" key="4">
    <source>
        <dbReference type="Proteomes" id="UP000215335"/>
    </source>
</evidence>
<dbReference type="GO" id="GO:0005829">
    <property type="term" value="C:cytosol"/>
    <property type="evidence" value="ECO:0007669"/>
    <property type="project" value="TreeGrafter"/>
</dbReference>
<gene>
    <name evidence="3" type="ORF">TSAR_010553</name>
</gene>
<name>A0A232EUB8_9HYME</name>
<evidence type="ECO:0000256" key="2">
    <source>
        <dbReference type="ARBA" id="ARBA00014933"/>
    </source>
</evidence>
<sequence length="504" mass="56561">MAEWFLTKLNRFGDLNEVQAREEILTEIKIKFANLNANEAAEITRNLDLSRLFSQLTSNDRDFVEQICDALNAVLHASEPGQILWRYTPEIYKLLSHQLPAVKIFALDEIHRVASNPSTLPQLLTKVDLLNLVTDTVADEELSVAKRAMDVLKKIGQSTDGLKLIYSGVLLRSIAKLLATSDIVKFRVYEVVVDIAKNSKECLEASVRSGFLQSLISMLDSDDILLQLNALEILRELALSQEGLDYLEQQEVLQQLSEKIAKAHETPLSNLLIPGLMKFFGYVAQLCPNEIFSRYPVVISSLFEVIESDDQTILATALDTLGYVSSTVKGKYALQELGNAMPSALKKISEIIQKMPTELRLRGLNSLTRILYVEKSEQDNRIVSLTKSWFDALCEEPLKLIVSLCKQPFADIRQASLDVLVAVASQEWGQEYISTHPGLVEFLLDRNVESFKECRESKFAIVKALSESVPNIFDAQTIQKFKKFVSEGPYYVDAITEIAFEGAS</sequence>
<reference evidence="3 4" key="1">
    <citation type="journal article" date="2017" name="Curr. Biol.">
        <title>The Evolution of Venom by Co-option of Single-Copy Genes.</title>
        <authorList>
            <person name="Martinson E.O."/>
            <person name="Mrinalini"/>
            <person name="Kelkar Y.D."/>
            <person name="Chang C.H."/>
            <person name="Werren J.H."/>
        </authorList>
    </citation>
    <scope>NUCLEOTIDE SEQUENCE [LARGE SCALE GENOMIC DNA]</scope>
    <source>
        <strain evidence="3 4">Alberta</strain>
        <tissue evidence="3">Whole body</tissue>
    </source>
</reference>
<protein>
    <recommendedName>
        <fullName evidence="2">26S proteasome non-ATPase regulatory subunit 5</fullName>
    </recommendedName>
</protein>
<organism evidence="3 4">
    <name type="scientific">Trichomalopsis sarcophagae</name>
    <dbReference type="NCBI Taxonomy" id="543379"/>
    <lineage>
        <taxon>Eukaryota</taxon>
        <taxon>Metazoa</taxon>
        <taxon>Ecdysozoa</taxon>
        <taxon>Arthropoda</taxon>
        <taxon>Hexapoda</taxon>
        <taxon>Insecta</taxon>
        <taxon>Pterygota</taxon>
        <taxon>Neoptera</taxon>
        <taxon>Endopterygota</taxon>
        <taxon>Hymenoptera</taxon>
        <taxon>Apocrita</taxon>
        <taxon>Proctotrupomorpha</taxon>
        <taxon>Chalcidoidea</taxon>
        <taxon>Pteromalidae</taxon>
        <taxon>Pteromalinae</taxon>
        <taxon>Trichomalopsis</taxon>
    </lineage>
</organism>
<dbReference type="OrthoDB" id="10250600at2759"/>
<evidence type="ECO:0000256" key="1">
    <source>
        <dbReference type="ARBA" id="ARBA00006823"/>
    </source>
</evidence>
<dbReference type="EMBL" id="NNAY01002149">
    <property type="protein sequence ID" value="OXU21934.1"/>
    <property type="molecule type" value="Genomic_DNA"/>
</dbReference>
<dbReference type="Gene3D" id="1.25.10.10">
    <property type="entry name" value="Leucine-rich Repeat Variant"/>
    <property type="match status" value="2"/>
</dbReference>
<keyword evidence="4" id="KW-1185">Reference proteome</keyword>
<dbReference type="Proteomes" id="UP000215335">
    <property type="component" value="Unassembled WGS sequence"/>
</dbReference>
<dbReference type="Pfam" id="PF10508">
    <property type="entry name" value="Proteasom_PSMB"/>
    <property type="match status" value="1"/>
</dbReference>
<dbReference type="InterPro" id="IPR016024">
    <property type="entry name" value="ARM-type_fold"/>
</dbReference>
<comment type="similarity">
    <text evidence="1">Belongs to the proteasome subunit S5B/HSM3 family.</text>
</comment>
<dbReference type="PANTHER" id="PTHR13554:SF10">
    <property type="entry name" value="26S PROTEASOME NON-ATPASE REGULATORY SUBUNIT 5"/>
    <property type="match status" value="1"/>
</dbReference>
<dbReference type="InterPro" id="IPR011989">
    <property type="entry name" value="ARM-like"/>
</dbReference>
<dbReference type="InterPro" id="IPR019538">
    <property type="entry name" value="PSMD5"/>
</dbReference>
<dbReference type="GO" id="GO:0043248">
    <property type="term" value="P:proteasome assembly"/>
    <property type="evidence" value="ECO:0007669"/>
    <property type="project" value="InterPro"/>
</dbReference>